<dbReference type="PANTHER" id="PTHR43046">
    <property type="entry name" value="GDP-MANNOSE MANNOSYL HYDROLASE"/>
    <property type="match status" value="1"/>
</dbReference>
<evidence type="ECO:0000313" key="5">
    <source>
        <dbReference type="EMBL" id="GCE15207.1"/>
    </source>
</evidence>
<keyword evidence="2 3" id="KW-0378">Hydrolase</keyword>
<dbReference type="Pfam" id="PF00293">
    <property type="entry name" value="NUDIX"/>
    <property type="match status" value="1"/>
</dbReference>
<comment type="caution">
    <text evidence="5">The sequence shown here is derived from an EMBL/GenBank/DDBJ whole genome shotgun (WGS) entry which is preliminary data.</text>
</comment>
<gene>
    <name evidence="5" type="ORF">KTT_50660</name>
</gene>
<comment type="cofactor">
    <cofactor evidence="1">
        <name>Mg(2+)</name>
        <dbReference type="ChEBI" id="CHEBI:18420"/>
    </cofactor>
</comment>
<dbReference type="PROSITE" id="PS51462">
    <property type="entry name" value="NUDIX"/>
    <property type="match status" value="1"/>
</dbReference>
<evidence type="ECO:0000313" key="6">
    <source>
        <dbReference type="Proteomes" id="UP000287352"/>
    </source>
</evidence>
<dbReference type="InterPro" id="IPR000086">
    <property type="entry name" value="NUDIX_hydrolase_dom"/>
</dbReference>
<proteinExistence type="inferred from homology"/>
<dbReference type="PANTHER" id="PTHR43046:SF14">
    <property type="entry name" value="MUTT_NUDIX FAMILY PROTEIN"/>
    <property type="match status" value="1"/>
</dbReference>
<dbReference type="RefSeq" id="WP_126582697.1">
    <property type="nucleotide sequence ID" value="NZ_BIFR01000002.1"/>
</dbReference>
<organism evidence="5 6">
    <name type="scientific">Tengunoibacter tsumagoiensis</name>
    <dbReference type="NCBI Taxonomy" id="2014871"/>
    <lineage>
        <taxon>Bacteria</taxon>
        <taxon>Bacillati</taxon>
        <taxon>Chloroflexota</taxon>
        <taxon>Ktedonobacteria</taxon>
        <taxon>Ktedonobacterales</taxon>
        <taxon>Dictyobacteraceae</taxon>
        <taxon>Tengunoibacter</taxon>
    </lineage>
</organism>
<dbReference type="SUPFAM" id="SSF55811">
    <property type="entry name" value="Nudix"/>
    <property type="match status" value="1"/>
</dbReference>
<dbReference type="OrthoDB" id="9787880at2"/>
<dbReference type="AlphaFoldDB" id="A0A402A7R1"/>
<reference evidence="6" key="1">
    <citation type="submission" date="2018-12" db="EMBL/GenBank/DDBJ databases">
        <title>Tengunoibacter tsumagoiensis gen. nov., sp. nov., Dictyobacter kobayashii sp. nov., D. alpinus sp. nov., and D. joshuensis sp. nov. and description of Dictyobacteraceae fam. nov. within the order Ktedonobacterales isolated from Tengu-no-mugimeshi.</title>
        <authorList>
            <person name="Wang C.M."/>
            <person name="Zheng Y."/>
            <person name="Sakai Y."/>
            <person name="Toyoda A."/>
            <person name="Minakuchi Y."/>
            <person name="Abe K."/>
            <person name="Yokota A."/>
            <person name="Yabe S."/>
        </authorList>
    </citation>
    <scope>NUCLEOTIDE SEQUENCE [LARGE SCALE GENOMIC DNA]</scope>
    <source>
        <strain evidence="6">Uno3</strain>
    </source>
</reference>
<accession>A0A402A7R1</accession>
<dbReference type="PROSITE" id="PS00893">
    <property type="entry name" value="NUDIX_BOX"/>
    <property type="match status" value="1"/>
</dbReference>
<dbReference type="InterPro" id="IPR020084">
    <property type="entry name" value="NUDIX_hydrolase_CS"/>
</dbReference>
<dbReference type="InterPro" id="IPR020476">
    <property type="entry name" value="Nudix_hydrolase"/>
</dbReference>
<evidence type="ECO:0000256" key="1">
    <source>
        <dbReference type="ARBA" id="ARBA00001946"/>
    </source>
</evidence>
<feature type="domain" description="Nudix hydrolase" evidence="4">
    <location>
        <begin position="4"/>
        <end position="138"/>
    </location>
</feature>
<dbReference type="Proteomes" id="UP000287352">
    <property type="component" value="Unassembled WGS sequence"/>
</dbReference>
<sequence length="150" mass="16962">MNNPPIRVRACLAVFDQHTLIMVPHYGTDVGSVQWHLPGGGVDFGESLREAALREFSEETGLRASIDYLLDVSEVIKPEQPWHSITVTFLGTLLGGQVTAEANHPFASLGDKTPRWFSWEELQSLHYHPLVAVKAAFKRERNEENHLRFE</sequence>
<evidence type="ECO:0000256" key="2">
    <source>
        <dbReference type="ARBA" id="ARBA00022801"/>
    </source>
</evidence>
<dbReference type="PRINTS" id="PR00502">
    <property type="entry name" value="NUDIXFAMILY"/>
</dbReference>
<keyword evidence="6" id="KW-1185">Reference proteome</keyword>
<dbReference type="EMBL" id="BIFR01000002">
    <property type="protein sequence ID" value="GCE15207.1"/>
    <property type="molecule type" value="Genomic_DNA"/>
</dbReference>
<dbReference type="GO" id="GO:0016787">
    <property type="term" value="F:hydrolase activity"/>
    <property type="evidence" value="ECO:0007669"/>
    <property type="project" value="UniProtKB-KW"/>
</dbReference>
<dbReference type="InterPro" id="IPR015797">
    <property type="entry name" value="NUDIX_hydrolase-like_dom_sf"/>
</dbReference>
<evidence type="ECO:0000259" key="4">
    <source>
        <dbReference type="PROSITE" id="PS51462"/>
    </source>
</evidence>
<name>A0A402A7R1_9CHLR</name>
<protein>
    <recommendedName>
        <fullName evidence="4">Nudix hydrolase domain-containing protein</fullName>
    </recommendedName>
</protein>
<evidence type="ECO:0000256" key="3">
    <source>
        <dbReference type="RuleBase" id="RU003476"/>
    </source>
</evidence>
<comment type="similarity">
    <text evidence="3">Belongs to the Nudix hydrolase family.</text>
</comment>
<dbReference type="Gene3D" id="3.90.79.10">
    <property type="entry name" value="Nucleoside Triphosphate Pyrophosphohydrolase"/>
    <property type="match status" value="1"/>
</dbReference>